<keyword evidence="3" id="KW-0862">Zinc</keyword>
<dbReference type="Pfam" id="PF00856">
    <property type="entry name" value="SET"/>
    <property type="match status" value="1"/>
</dbReference>
<evidence type="ECO:0000313" key="7">
    <source>
        <dbReference type="EMBL" id="KGK37925.1"/>
    </source>
</evidence>
<dbReference type="Pfam" id="PF20826">
    <property type="entry name" value="PHD_5"/>
    <property type="match status" value="1"/>
</dbReference>
<dbReference type="HOGENOM" id="CLU_016512_0_0_1"/>
<keyword evidence="2" id="KW-0863">Zinc-finger</keyword>
<dbReference type="InterPro" id="IPR019786">
    <property type="entry name" value="Zinc_finger_PHD-type_CS"/>
</dbReference>
<dbReference type="InterPro" id="IPR011011">
    <property type="entry name" value="Znf_FYVE_PHD"/>
</dbReference>
<evidence type="ECO:0000256" key="3">
    <source>
        <dbReference type="ARBA" id="ARBA00022833"/>
    </source>
</evidence>
<keyword evidence="1" id="KW-0479">Metal-binding</keyword>
<reference evidence="8" key="1">
    <citation type="journal article" date="2014" name="Microb. Cell Fact.">
        <title>Exploiting Issatchenkia orientalis SD108 for succinic acid production.</title>
        <authorList>
            <person name="Xiao H."/>
            <person name="Shao Z."/>
            <person name="Jiang Y."/>
            <person name="Dole S."/>
            <person name="Zhao H."/>
        </authorList>
    </citation>
    <scope>NUCLEOTIDE SEQUENCE [LARGE SCALE GENOMIC DNA]</scope>
    <source>
        <strain evidence="8">SD108</strain>
    </source>
</reference>
<feature type="region of interest" description="Disordered" evidence="5">
    <location>
        <begin position="60"/>
        <end position="119"/>
    </location>
</feature>
<dbReference type="InterPro" id="IPR001965">
    <property type="entry name" value="Znf_PHD"/>
</dbReference>
<feature type="compositionally biased region" description="Basic and acidic residues" evidence="5">
    <location>
        <begin position="202"/>
        <end position="219"/>
    </location>
</feature>
<accession>A0A099NZA6</accession>
<comment type="caution">
    <text evidence="7">The sequence shown here is derived from an EMBL/GenBank/DDBJ whole genome shotgun (WGS) entry which is preliminary data.</text>
</comment>
<dbReference type="GO" id="GO:0034967">
    <property type="term" value="C:Set3 complex"/>
    <property type="evidence" value="ECO:0007669"/>
    <property type="project" value="TreeGrafter"/>
</dbReference>
<organism evidence="7 8">
    <name type="scientific">Pichia kudriavzevii</name>
    <name type="common">Yeast</name>
    <name type="synonym">Issatchenkia orientalis</name>
    <dbReference type="NCBI Taxonomy" id="4909"/>
    <lineage>
        <taxon>Eukaryota</taxon>
        <taxon>Fungi</taxon>
        <taxon>Dikarya</taxon>
        <taxon>Ascomycota</taxon>
        <taxon>Saccharomycotina</taxon>
        <taxon>Pichiomycetes</taxon>
        <taxon>Pichiales</taxon>
        <taxon>Pichiaceae</taxon>
        <taxon>Pichia</taxon>
    </lineage>
</organism>
<dbReference type="PANTHER" id="PTHR46462">
    <property type="entry name" value="UPSET, ISOFORM A"/>
    <property type="match status" value="1"/>
</dbReference>
<protein>
    <recommendedName>
        <fullName evidence="6">SET domain-containing protein</fullName>
    </recommendedName>
</protein>
<sequence length="807" mass="90198">MTSENNDLNQQDSEAAGLLMLFSHQPTISTHHNNNSAAKPNAKLITVEKTLARSKPLHTNDIPIESTLPLPHTQPELSTQPQAQIASASTSTNSTVMDRMGSFNRSESNGKIRVESITRSPGPAAAALASGKNSNKAIVAAAALAAAAATPLPVLYKEDATLQTKETSVPGKSKSDKSCNEDANRNARDAKADVSDGETEEFERAETKKVAVIKHENKLSRSSPDEVENQRDYPTDEEQGPTGEPLPSYAVDPDSGVISCICGYDHDDGVTIQCDKCFRWQHLVCMGFASIEDAPDDYQCNLCNENLVVDINRAKELQQEYLKKDRSKRRKSPYTSNEKKDLNLGVPQFKKRKLTGSTNNRYNENDISGSEKYKTFYYPIDYFVFKSIPIKSLFNQLPEILNHSKGVIKVEKSNLHKYTINPNNLAVKNTNENNRSKFTGISKLGLFASKHIEGNRCLSLLSGEIDTKQNYILEKCNQHWLLGCPKPNVFFHPTLPICIDQRGLGNSTRFIRKSCHPNCEIRTVLINKQEITFGVFSTEEIDTDQEITLPWEWDTDHPILEIIKGELAFENMDSKKRQVLSNSLQSILDFTDCGCSSSSSTVYSECFFYKFKKLQKSLGRNSLTSYSPTPNQIHTSIDQRYAERNAFIIAKLNQLSQETFGSIDAHLHASSNNIGVLTEKESRSDSSLMEEQSSPNITFKSKKSGMLYSLPQLPKQYELLKKYSGEAYTHPRTLPNVSDIKADIKEMPIPIEVNAKLLHRLTVTSNDGPAAKLDPHMVGTADQKIREERPKPVKKFSLADYKRKKTG</sequence>
<evidence type="ECO:0000256" key="5">
    <source>
        <dbReference type="SAM" id="MobiDB-lite"/>
    </source>
</evidence>
<dbReference type="PROSITE" id="PS01359">
    <property type="entry name" value="ZF_PHD_1"/>
    <property type="match status" value="1"/>
</dbReference>
<dbReference type="eggNOG" id="KOG1844">
    <property type="taxonomic scope" value="Eukaryota"/>
</dbReference>
<dbReference type="InterPro" id="IPR013083">
    <property type="entry name" value="Znf_RING/FYVE/PHD"/>
</dbReference>
<dbReference type="SMART" id="SM00249">
    <property type="entry name" value="PHD"/>
    <property type="match status" value="1"/>
</dbReference>
<dbReference type="AlphaFoldDB" id="A0A099NZA6"/>
<dbReference type="Gene3D" id="2.170.270.10">
    <property type="entry name" value="SET domain"/>
    <property type="match status" value="1"/>
</dbReference>
<evidence type="ECO:0000259" key="6">
    <source>
        <dbReference type="PROSITE" id="PS50280"/>
    </source>
</evidence>
<dbReference type="InterPro" id="IPR001214">
    <property type="entry name" value="SET_dom"/>
</dbReference>
<dbReference type="SUPFAM" id="SSF82199">
    <property type="entry name" value="SET domain"/>
    <property type="match status" value="1"/>
</dbReference>
<feature type="region of interest" description="Disordered" evidence="5">
    <location>
        <begin position="163"/>
        <end position="250"/>
    </location>
</feature>
<feature type="compositionally biased region" description="Basic and acidic residues" evidence="5">
    <location>
        <begin position="173"/>
        <end position="194"/>
    </location>
</feature>
<dbReference type="EMBL" id="JQFK01000027">
    <property type="protein sequence ID" value="KGK37925.1"/>
    <property type="molecule type" value="Genomic_DNA"/>
</dbReference>
<dbReference type="Proteomes" id="UP000029867">
    <property type="component" value="Unassembled WGS sequence"/>
</dbReference>
<dbReference type="GO" id="GO:0006325">
    <property type="term" value="P:chromatin organization"/>
    <property type="evidence" value="ECO:0007669"/>
    <property type="project" value="UniProtKB-KW"/>
</dbReference>
<dbReference type="CDD" id="cd15550">
    <property type="entry name" value="PHD_MLL5"/>
    <property type="match status" value="1"/>
</dbReference>
<feature type="domain" description="SET" evidence="6">
    <location>
        <begin position="442"/>
        <end position="552"/>
    </location>
</feature>
<dbReference type="PROSITE" id="PS50280">
    <property type="entry name" value="SET"/>
    <property type="match status" value="1"/>
</dbReference>
<evidence type="ECO:0000256" key="2">
    <source>
        <dbReference type="ARBA" id="ARBA00022771"/>
    </source>
</evidence>
<feature type="compositionally biased region" description="Polar residues" evidence="5">
    <location>
        <begin position="75"/>
        <end position="96"/>
    </location>
</feature>
<proteinExistence type="predicted"/>
<dbReference type="InterPro" id="IPR046341">
    <property type="entry name" value="SET_dom_sf"/>
</dbReference>
<feature type="region of interest" description="Disordered" evidence="5">
    <location>
        <begin position="766"/>
        <end position="807"/>
    </location>
</feature>
<gene>
    <name evidence="7" type="ORF">JL09_g2931</name>
</gene>
<evidence type="ECO:0000313" key="8">
    <source>
        <dbReference type="Proteomes" id="UP000029867"/>
    </source>
</evidence>
<evidence type="ECO:0000256" key="4">
    <source>
        <dbReference type="ARBA" id="ARBA00022853"/>
    </source>
</evidence>
<dbReference type="VEuPathDB" id="FungiDB:C5L36_0D05400"/>
<keyword evidence="4" id="KW-0156">Chromatin regulator</keyword>
<dbReference type="GO" id="GO:0070210">
    <property type="term" value="C:Rpd3L-Expanded complex"/>
    <property type="evidence" value="ECO:0007669"/>
    <property type="project" value="TreeGrafter"/>
</dbReference>
<dbReference type="GO" id="GO:0008270">
    <property type="term" value="F:zinc ion binding"/>
    <property type="evidence" value="ECO:0007669"/>
    <property type="project" value="UniProtKB-KW"/>
</dbReference>
<dbReference type="PANTHER" id="PTHR46462:SF3">
    <property type="entry name" value="UPSET, ISOFORM A"/>
    <property type="match status" value="1"/>
</dbReference>
<dbReference type="SMART" id="SM00317">
    <property type="entry name" value="SET"/>
    <property type="match status" value="1"/>
</dbReference>
<dbReference type="GO" id="GO:0006355">
    <property type="term" value="P:regulation of DNA-templated transcription"/>
    <property type="evidence" value="ECO:0007669"/>
    <property type="project" value="TreeGrafter"/>
</dbReference>
<dbReference type="Gene3D" id="3.30.40.10">
    <property type="entry name" value="Zinc/RING finger domain, C3HC4 (zinc finger)"/>
    <property type="match status" value="1"/>
</dbReference>
<feature type="region of interest" description="Disordered" evidence="5">
    <location>
        <begin position="322"/>
        <end position="341"/>
    </location>
</feature>
<name>A0A099NZA6_PICKU</name>
<evidence type="ECO:0000256" key="1">
    <source>
        <dbReference type="ARBA" id="ARBA00022723"/>
    </source>
</evidence>
<dbReference type="SUPFAM" id="SSF57903">
    <property type="entry name" value="FYVE/PHD zinc finger"/>
    <property type="match status" value="1"/>
</dbReference>